<evidence type="ECO:0000256" key="1">
    <source>
        <dbReference type="SAM" id="MobiDB-lite"/>
    </source>
</evidence>
<feature type="region of interest" description="Disordered" evidence="1">
    <location>
        <begin position="1"/>
        <end position="116"/>
    </location>
</feature>
<gene>
    <name evidence="2" type="ORF">ACFQE5_18440</name>
</gene>
<name>A0ABW1J6Y6_9PSEU</name>
<dbReference type="Proteomes" id="UP001596302">
    <property type="component" value="Unassembled WGS sequence"/>
</dbReference>
<sequence>MTAVTHSSIVAACAVDRTATTTLGRAERSGPPHGRAGSPHRGGTPYRGGPGYGSRARGGAGVCETDGGGSATQRRAARYRPQYGQNGPASGEDWRPHREQVSGFGRWAGTAGTGSR</sequence>
<keyword evidence="3" id="KW-1185">Reference proteome</keyword>
<accession>A0ABW1J6Y6</accession>
<evidence type="ECO:0000313" key="2">
    <source>
        <dbReference type="EMBL" id="MFC5996187.1"/>
    </source>
</evidence>
<dbReference type="RefSeq" id="WP_379586686.1">
    <property type="nucleotide sequence ID" value="NZ_JBHSQW010000035.1"/>
</dbReference>
<comment type="caution">
    <text evidence="2">The sequence shown here is derived from an EMBL/GenBank/DDBJ whole genome shotgun (WGS) entry which is preliminary data.</text>
</comment>
<organism evidence="2 3">
    <name type="scientific">Pseudonocardia hispaniensis</name>
    <dbReference type="NCBI Taxonomy" id="904933"/>
    <lineage>
        <taxon>Bacteria</taxon>
        <taxon>Bacillati</taxon>
        <taxon>Actinomycetota</taxon>
        <taxon>Actinomycetes</taxon>
        <taxon>Pseudonocardiales</taxon>
        <taxon>Pseudonocardiaceae</taxon>
        <taxon>Pseudonocardia</taxon>
    </lineage>
</organism>
<protein>
    <submittedName>
        <fullName evidence="2">Uncharacterized protein</fullName>
    </submittedName>
</protein>
<evidence type="ECO:0000313" key="3">
    <source>
        <dbReference type="Proteomes" id="UP001596302"/>
    </source>
</evidence>
<dbReference type="EMBL" id="JBHSQW010000035">
    <property type="protein sequence ID" value="MFC5996187.1"/>
    <property type="molecule type" value="Genomic_DNA"/>
</dbReference>
<reference evidence="3" key="1">
    <citation type="journal article" date="2019" name="Int. J. Syst. Evol. Microbiol.">
        <title>The Global Catalogue of Microorganisms (GCM) 10K type strain sequencing project: providing services to taxonomists for standard genome sequencing and annotation.</title>
        <authorList>
            <consortium name="The Broad Institute Genomics Platform"/>
            <consortium name="The Broad Institute Genome Sequencing Center for Infectious Disease"/>
            <person name="Wu L."/>
            <person name="Ma J."/>
        </authorList>
    </citation>
    <scope>NUCLEOTIDE SEQUENCE [LARGE SCALE GENOMIC DNA]</scope>
    <source>
        <strain evidence="3">CCM 8391</strain>
    </source>
</reference>
<feature type="compositionally biased region" description="Gly residues" evidence="1">
    <location>
        <begin position="45"/>
        <end position="70"/>
    </location>
</feature>
<proteinExistence type="predicted"/>